<comment type="caution">
    <text evidence="2">The sequence shown here is derived from an EMBL/GenBank/DDBJ whole genome shotgun (WGS) entry which is preliminary data.</text>
</comment>
<accession>A0A4E0QS28</accession>
<organism evidence="2 3">
    <name type="scientific">Candidatus Thiomargarita nelsonii</name>
    <dbReference type="NCBI Taxonomy" id="1003181"/>
    <lineage>
        <taxon>Bacteria</taxon>
        <taxon>Pseudomonadati</taxon>
        <taxon>Pseudomonadota</taxon>
        <taxon>Gammaproteobacteria</taxon>
        <taxon>Thiotrichales</taxon>
        <taxon>Thiotrichaceae</taxon>
        <taxon>Thiomargarita</taxon>
    </lineage>
</organism>
<dbReference type="Proteomes" id="UP000030428">
    <property type="component" value="Unassembled WGS sequence"/>
</dbReference>
<dbReference type="GO" id="GO:0003824">
    <property type="term" value="F:catalytic activity"/>
    <property type="evidence" value="ECO:0007669"/>
    <property type="project" value="InterPro"/>
</dbReference>
<proteinExistence type="predicted"/>
<dbReference type="Gene3D" id="3.60.10.10">
    <property type="entry name" value="Endonuclease/exonuclease/phosphatase"/>
    <property type="match status" value="1"/>
</dbReference>
<dbReference type="InterPro" id="IPR036691">
    <property type="entry name" value="Endo/exonu/phosph_ase_sf"/>
</dbReference>
<dbReference type="AlphaFoldDB" id="A0A4E0QS28"/>
<dbReference type="SUPFAM" id="SSF56219">
    <property type="entry name" value="DNase I-like"/>
    <property type="match status" value="1"/>
</dbReference>
<dbReference type="Pfam" id="PF03372">
    <property type="entry name" value="Exo_endo_phos"/>
    <property type="match status" value="1"/>
</dbReference>
<name>A0A4E0QS28_9GAMM</name>
<keyword evidence="3" id="KW-1185">Reference proteome</keyword>
<sequence>METRKNVMLKTFRFATFNAALNRNQAGLLISDLSTPNNQQAQNVAEIIQRVNPDVLALQEFDYDKDGKALQLFQDNYLRLSQNGAQSIYFKYSYAVPSNTGILSGMDLDKDGKTDSPSDALGYGFHPGQYAFAILSKYPIQLDKCRTFQKFLWKDMPGARLPQNWFSAQALEIFRLSSKNHIDMPIKLPTGIIHILVAHPTPPVFDGDERRNKRRNFDEIRLLADYITPAGKGDYLYDDKGQKGGLDTVAHFVIMGDMNASPVEGDRDENAINQVLKHPRVHQQVGYHHTTNWGLCVDYVLPSKNLKVYTSGLFWPKSSEPLYYLVEKAETSSDHRLVWVDLSI</sequence>
<protein>
    <recommendedName>
        <fullName evidence="1">Endonuclease/exonuclease/phosphatase domain-containing protein</fullName>
    </recommendedName>
</protein>
<evidence type="ECO:0000313" key="2">
    <source>
        <dbReference type="EMBL" id="TGO03523.1"/>
    </source>
</evidence>
<dbReference type="InterPro" id="IPR005135">
    <property type="entry name" value="Endo/exonuclease/phosphatase"/>
</dbReference>
<dbReference type="EMBL" id="JSZA02000014">
    <property type="protein sequence ID" value="TGO03523.1"/>
    <property type="molecule type" value="Genomic_DNA"/>
</dbReference>
<feature type="domain" description="Endonuclease/exonuclease/phosphatase" evidence="1">
    <location>
        <begin position="16"/>
        <end position="335"/>
    </location>
</feature>
<evidence type="ECO:0000259" key="1">
    <source>
        <dbReference type="Pfam" id="PF03372"/>
    </source>
</evidence>
<evidence type="ECO:0000313" key="3">
    <source>
        <dbReference type="Proteomes" id="UP000030428"/>
    </source>
</evidence>
<reference evidence="2 3" key="1">
    <citation type="journal article" date="2016" name="Front. Microbiol.">
        <title>Single-Cell (Meta-)Genomics of a Dimorphic Candidatus Thiomargarita nelsonii Reveals Genomic Plasticity.</title>
        <authorList>
            <person name="Flood B.E."/>
            <person name="Fliss P."/>
            <person name="Jones D.S."/>
            <person name="Dick G.J."/>
            <person name="Jain S."/>
            <person name="Kaster A.K."/>
            <person name="Winkel M."/>
            <person name="Mussmann M."/>
            <person name="Bailey J."/>
        </authorList>
    </citation>
    <scope>NUCLEOTIDE SEQUENCE [LARGE SCALE GENOMIC DNA]</scope>
    <source>
        <strain evidence="2">Hydrate Ridge</strain>
    </source>
</reference>
<gene>
    <name evidence="2" type="ORF">PN36_05130</name>
</gene>